<name>A0A0E9UR90_ANGAN</name>
<reference evidence="1" key="2">
    <citation type="journal article" date="2015" name="Fish Shellfish Immunol.">
        <title>Early steps in the European eel (Anguilla anguilla)-Vibrio vulnificus interaction in the gills: Role of the RtxA13 toxin.</title>
        <authorList>
            <person name="Callol A."/>
            <person name="Pajuelo D."/>
            <person name="Ebbesson L."/>
            <person name="Teles M."/>
            <person name="MacKenzie S."/>
            <person name="Amaro C."/>
        </authorList>
    </citation>
    <scope>NUCLEOTIDE SEQUENCE</scope>
</reference>
<dbReference type="AlphaFoldDB" id="A0A0E9UR90"/>
<sequence>MPMLLFCVFYNLHVFEF</sequence>
<reference evidence="1" key="1">
    <citation type="submission" date="2014-11" db="EMBL/GenBank/DDBJ databases">
        <authorList>
            <person name="Amaro Gonzalez C."/>
        </authorList>
    </citation>
    <scope>NUCLEOTIDE SEQUENCE</scope>
</reference>
<dbReference type="EMBL" id="GBXM01040250">
    <property type="protein sequence ID" value="JAH68327.1"/>
    <property type="molecule type" value="Transcribed_RNA"/>
</dbReference>
<organism evidence="1">
    <name type="scientific">Anguilla anguilla</name>
    <name type="common">European freshwater eel</name>
    <name type="synonym">Muraena anguilla</name>
    <dbReference type="NCBI Taxonomy" id="7936"/>
    <lineage>
        <taxon>Eukaryota</taxon>
        <taxon>Metazoa</taxon>
        <taxon>Chordata</taxon>
        <taxon>Craniata</taxon>
        <taxon>Vertebrata</taxon>
        <taxon>Euteleostomi</taxon>
        <taxon>Actinopterygii</taxon>
        <taxon>Neopterygii</taxon>
        <taxon>Teleostei</taxon>
        <taxon>Anguilliformes</taxon>
        <taxon>Anguillidae</taxon>
        <taxon>Anguilla</taxon>
    </lineage>
</organism>
<proteinExistence type="predicted"/>
<protein>
    <submittedName>
        <fullName evidence="1">Uncharacterized protein</fullName>
    </submittedName>
</protein>
<evidence type="ECO:0000313" key="1">
    <source>
        <dbReference type="EMBL" id="JAH68327.1"/>
    </source>
</evidence>
<accession>A0A0E9UR90</accession>